<evidence type="ECO:0000313" key="4">
    <source>
        <dbReference type="EMBL" id="KMO40243.1"/>
    </source>
</evidence>
<protein>
    <recommendedName>
        <fullName evidence="6">PaaX family transcriptional regulator</fullName>
    </recommendedName>
</protein>
<dbReference type="PIRSF" id="PIRSF020623">
    <property type="entry name" value="PaaX"/>
    <property type="match status" value="1"/>
</dbReference>
<feature type="domain" description="Transcriptional repressor PaaX-like C-terminal" evidence="3">
    <location>
        <begin position="209"/>
        <end position="297"/>
    </location>
</feature>
<evidence type="ECO:0000259" key="3">
    <source>
        <dbReference type="Pfam" id="PF08223"/>
    </source>
</evidence>
<dbReference type="PANTHER" id="PTHR30319">
    <property type="entry name" value="PHENYLACETIC ACID REGULATOR-RELATED TRANSCRIPTIONAL REPRESSOR"/>
    <property type="match status" value="1"/>
</dbReference>
<feature type="region of interest" description="Disordered" evidence="1">
    <location>
        <begin position="1"/>
        <end position="22"/>
    </location>
</feature>
<dbReference type="Proteomes" id="UP000036449">
    <property type="component" value="Unassembled WGS sequence"/>
</dbReference>
<dbReference type="Gene3D" id="1.20.58.1460">
    <property type="match status" value="1"/>
</dbReference>
<dbReference type="Pfam" id="PF08223">
    <property type="entry name" value="PaaX_C"/>
    <property type="match status" value="1"/>
</dbReference>
<dbReference type="OrthoDB" id="2270427at2"/>
<dbReference type="EMBL" id="LABZ01000099">
    <property type="protein sequence ID" value="KMO40243.1"/>
    <property type="molecule type" value="Genomic_DNA"/>
</dbReference>
<evidence type="ECO:0000259" key="2">
    <source>
        <dbReference type="Pfam" id="PF07848"/>
    </source>
</evidence>
<dbReference type="PATRIC" id="fig|1187852.3.peg.6996"/>
<organism evidence="4 5">
    <name type="scientific">Methylobacterium tarhaniae</name>
    <dbReference type="NCBI Taxonomy" id="1187852"/>
    <lineage>
        <taxon>Bacteria</taxon>
        <taxon>Pseudomonadati</taxon>
        <taxon>Pseudomonadota</taxon>
        <taxon>Alphaproteobacteria</taxon>
        <taxon>Hyphomicrobiales</taxon>
        <taxon>Methylobacteriaceae</taxon>
        <taxon>Methylobacterium</taxon>
    </lineage>
</organism>
<dbReference type="Gene3D" id="1.10.10.10">
    <property type="entry name" value="Winged helix-like DNA-binding domain superfamily/Winged helix DNA-binding domain"/>
    <property type="match status" value="1"/>
</dbReference>
<proteinExistence type="predicted"/>
<name>A0A0J6T3S6_9HYPH</name>
<dbReference type="InterPro" id="IPR036388">
    <property type="entry name" value="WH-like_DNA-bd_sf"/>
</dbReference>
<dbReference type="InterPro" id="IPR013225">
    <property type="entry name" value="PaaX_C"/>
</dbReference>
<sequence length="329" mass="34958">MTAAPRPPGTGGFVSDARGSSADRNGEALVSRLLDTLPLRSGGFIVTLYGDVVEPRGGRLWMGNIVEICRMVGISETLVRTAVSRLVAAGQLTGERQGRRSFYQLTEAARREFLSAARTLFAPQAEVGWLFVWLGPDPAGEAGPALEREGFVRLGPQWLLGPARHRPADPSLVVFEVGQGGSQGDGQGDGQAASQAAGPRLRDLVAAHWDLSAFDAAYAAFLAAFAGIADALDAGTHLSDAEALQLRLLLVHAYRHAALRDARLPAATLPADWSGHRARRLFADLYLRLSPAADRHVGRHLLAGDDLLPAQTAETLARAASLARIRDGA</sequence>
<evidence type="ECO:0000256" key="1">
    <source>
        <dbReference type="SAM" id="MobiDB-lite"/>
    </source>
</evidence>
<gene>
    <name evidence="4" type="ORF">VQ03_14540</name>
</gene>
<dbReference type="PANTHER" id="PTHR30319:SF1">
    <property type="entry name" value="TRANSCRIPTIONAL REPRESSOR PAAX"/>
    <property type="match status" value="1"/>
</dbReference>
<dbReference type="SUPFAM" id="SSF46785">
    <property type="entry name" value="Winged helix' DNA-binding domain"/>
    <property type="match status" value="1"/>
</dbReference>
<dbReference type="InterPro" id="IPR012906">
    <property type="entry name" value="PaaX-like_N"/>
</dbReference>
<reference evidence="4 5" key="1">
    <citation type="submission" date="2015-03" db="EMBL/GenBank/DDBJ databases">
        <title>Genome sequencing of Methylobacterium tarhaniae DSM 25844.</title>
        <authorList>
            <person name="Chaudhry V."/>
            <person name="Patil P.B."/>
        </authorList>
    </citation>
    <scope>NUCLEOTIDE SEQUENCE [LARGE SCALE GENOMIC DNA]</scope>
    <source>
        <strain evidence="4 5">DSM 25844</strain>
    </source>
</reference>
<feature type="domain" description="Transcriptional repressor PaaX-like N-terminal" evidence="2">
    <location>
        <begin position="43"/>
        <end position="108"/>
    </location>
</feature>
<keyword evidence="5" id="KW-1185">Reference proteome</keyword>
<dbReference type="GO" id="GO:0006351">
    <property type="term" value="P:DNA-templated transcription"/>
    <property type="evidence" value="ECO:0007669"/>
    <property type="project" value="InterPro"/>
</dbReference>
<dbReference type="InterPro" id="IPR011965">
    <property type="entry name" value="PaaX_trns_reg"/>
</dbReference>
<evidence type="ECO:0000313" key="5">
    <source>
        <dbReference type="Proteomes" id="UP000036449"/>
    </source>
</evidence>
<comment type="caution">
    <text evidence="4">The sequence shown here is derived from an EMBL/GenBank/DDBJ whole genome shotgun (WGS) entry which is preliminary data.</text>
</comment>
<evidence type="ECO:0008006" key="6">
    <source>
        <dbReference type="Google" id="ProtNLM"/>
    </source>
</evidence>
<dbReference type="Pfam" id="PF07848">
    <property type="entry name" value="PaaX"/>
    <property type="match status" value="1"/>
</dbReference>
<dbReference type="AlphaFoldDB" id="A0A0J6T3S6"/>
<dbReference type="InterPro" id="IPR036390">
    <property type="entry name" value="WH_DNA-bd_sf"/>
</dbReference>
<accession>A0A0J6T3S6</accession>